<organism evidence="2 3">
    <name type="scientific">Svornostia abyssi</name>
    <dbReference type="NCBI Taxonomy" id="2898438"/>
    <lineage>
        <taxon>Bacteria</taxon>
        <taxon>Bacillati</taxon>
        <taxon>Actinomycetota</taxon>
        <taxon>Thermoleophilia</taxon>
        <taxon>Solirubrobacterales</taxon>
        <taxon>Baekduiaceae</taxon>
        <taxon>Svornostia</taxon>
    </lineage>
</organism>
<keyword evidence="3" id="KW-1185">Reference proteome</keyword>
<evidence type="ECO:0000313" key="2">
    <source>
        <dbReference type="EMBL" id="UUY04554.1"/>
    </source>
</evidence>
<dbReference type="CDD" id="cd00570">
    <property type="entry name" value="GST_N_family"/>
    <property type="match status" value="1"/>
</dbReference>
<proteinExistence type="predicted"/>
<dbReference type="InterPro" id="IPR036249">
    <property type="entry name" value="Thioredoxin-like_sf"/>
</dbReference>
<name>A0ABY5PIP3_9ACTN</name>
<dbReference type="Pfam" id="PF13409">
    <property type="entry name" value="GST_N_2"/>
    <property type="match status" value="1"/>
</dbReference>
<evidence type="ECO:0000313" key="3">
    <source>
        <dbReference type="Proteomes" id="UP001058860"/>
    </source>
</evidence>
<accession>A0ABY5PIP3</accession>
<dbReference type="EMBL" id="CP088295">
    <property type="protein sequence ID" value="UUY04554.1"/>
    <property type="molecule type" value="Genomic_DNA"/>
</dbReference>
<reference evidence="3" key="1">
    <citation type="submission" date="2021-11" db="EMBL/GenBank/DDBJ databases">
        <title>Cultivation dependent microbiological survey of springs from the worlds oldest radium mine currently devoted to the extraction of radon-saturated water.</title>
        <authorList>
            <person name="Kapinusova G."/>
            <person name="Smrhova T."/>
            <person name="Strejcek M."/>
            <person name="Suman J."/>
            <person name="Jani K."/>
            <person name="Pajer P."/>
            <person name="Uhlik O."/>
        </authorList>
    </citation>
    <scope>NUCLEOTIDE SEQUENCE [LARGE SCALE GENOMIC DNA]</scope>
    <source>
        <strain evidence="3">J379</strain>
    </source>
</reference>
<sequence length="74" mass="8218">MRRRGTRCATPGYEFEIETVPGYKLLFWTRRGGARDKIKEISGQTDVPVLVLDDGEVISGSGTIARWAKEHPAA</sequence>
<evidence type="ECO:0000259" key="1">
    <source>
        <dbReference type="Pfam" id="PF13409"/>
    </source>
</evidence>
<dbReference type="Proteomes" id="UP001058860">
    <property type="component" value="Chromosome"/>
</dbReference>
<gene>
    <name evidence="2" type="ORF">LRS13_03175</name>
</gene>
<dbReference type="Gene3D" id="3.40.30.10">
    <property type="entry name" value="Glutaredoxin"/>
    <property type="match status" value="1"/>
</dbReference>
<dbReference type="InterPro" id="IPR004045">
    <property type="entry name" value="Glutathione_S-Trfase_N"/>
</dbReference>
<feature type="domain" description="GST N-terminal" evidence="1">
    <location>
        <begin position="27"/>
        <end position="70"/>
    </location>
</feature>
<dbReference type="SUPFAM" id="SSF52833">
    <property type="entry name" value="Thioredoxin-like"/>
    <property type="match status" value="1"/>
</dbReference>
<protein>
    <submittedName>
        <fullName evidence="2">Glutathione S-transferase domain-containing protein</fullName>
    </submittedName>
</protein>
<dbReference type="RefSeq" id="WP_353865033.1">
    <property type="nucleotide sequence ID" value="NZ_CP088295.1"/>
</dbReference>